<dbReference type="Proteomes" id="UP001367508">
    <property type="component" value="Unassembled WGS sequence"/>
</dbReference>
<keyword evidence="2" id="KW-0472">Membrane</keyword>
<feature type="transmembrane region" description="Helical" evidence="2">
    <location>
        <begin position="137"/>
        <end position="163"/>
    </location>
</feature>
<evidence type="ECO:0000313" key="3">
    <source>
        <dbReference type="EMBL" id="KAK7351893.1"/>
    </source>
</evidence>
<feature type="transmembrane region" description="Helical" evidence="2">
    <location>
        <begin position="183"/>
        <end position="204"/>
    </location>
</feature>
<sequence>MSMLIVALSVILTLNISNLAMFLSMAWLKRGQSSVPFPILVFQIDSKASVYGEWCERGDAALRRGGEVVDDGGEGGGATTVWAWGQENEEREEVQGIVRQRSAEEREDDRAHQGQGRSSKVHSLASPFQAHLNDSSILFSLFLMLNPLFQLFLSSPTCILGFWTHWPGDPYIYYHYHFLLNSYFFVSLHFVAADCNCVMLCLVLSKQDTCFIDADISKKCGEAFALDLSSNRGRKHSFGAVVLKVQFCTKPFEFSI</sequence>
<feature type="region of interest" description="Disordered" evidence="1">
    <location>
        <begin position="90"/>
        <end position="121"/>
    </location>
</feature>
<evidence type="ECO:0000313" key="4">
    <source>
        <dbReference type="Proteomes" id="UP001367508"/>
    </source>
</evidence>
<keyword evidence="4" id="KW-1185">Reference proteome</keyword>
<feature type="compositionally biased region" description="Basic and acidic residues" evidence="1">
    <location>
        <begin position="101"/>
        <end position="112"/>
    </location>
</feature>
<evidence type="ECO:0000256" key="2">
    <source>
        <dbReference type="SAM" id="Phobius"/>
    </source>
</evidence>
<dbReference type="EMBL" id="JAYMYQ010000002">
    <property type="protein sequence ID" value="KAK7351893.1"/>
    <property type="molecule type" value="Genomic_DNA"/>
</dbReference>
<feature type="transmembrane region" description="Helical" evidence="2">
    <location>
        <begin position="6"/>
        <end position="28"/>
    </location>
</feature>
<reference evidence="3 4" key="1">
    <citation type="submission" date="2024-01" db="EMBL/GenBank/DDBJ databases">
        <title>The genomes of 5 underutilized Papilionoideae crops provide insights into root nodulation and disease resistanc.</title>
        <authorList>
            <person name="Jiang F."/>
        </authorList>
    </citation>
    <scope>NUCLEOTIDE SEQUENCE [LARGE SCALE GENOMIC DNA]</scope>
    <source>
        <strain evidence="3">LVBAO_FW01</strain>
        <tissue evidence="3">Leaves</tissue>
    </source>
</reference>
<dbReference type="AlphaFoldDB" id="A0AAN9MIA9"/>
<keyword evidence="2" id="KW-1133">Transmembrane helix</keyword>
<organism evidence="3 4">
    <name type="scientific">Canavalia gladiata</name>
    <name type="common">Sword bean</name>
    <name type="synonym">Dolichos gladiatus</name>
    <dbReference type="NCBI Taxonomy" id="3824"/>
    <lineage>
        <taxon>Eukaryota</taxon>
        <taxon>Viridiplantae</taxon>
        <taxon>Streptophyta</taxon>
        <taxon>Embryophyta</taxon>
        <taxon>Tracheophyta</taxon>
        <taxon>Spermatophyta</taxon>
        <taxon>Magnoliopsida</taxon>
        <taxon>eudicotyledons</taxon>
        <taxon>Gunneridae</taxon>
        <taxon>Pentapetalae</taxon>
        <taxon>rosids</taxon>
        <taxon>fabids</taxon>
        <taxon>Fabales</taxon>
        <taxon>Fabaceae</taxon>
        <taxon>Papilionoideae</taxon>
        <taxon>50 kb inversion clade</taxon>
        <taxon>NPAAA clade</taxon>
        <taxon>indigoferoid/millettioid clade</taxon>
        <taxon>Phaseoleae</taxon>
        <taxon>Canavalia</taxon>
    </lineage>
</organism>
<comment type="caution">
    <text evidence="3">The sequence shown here is derived from an EMBL/GenBank/DDBJ whole genome shotgun (WGS) entry which is preliminary data.</text>
</comment>
<proteinExistence type="predicted"/>
<protein>
    <submittedName>
        <fullName evidence="3">Uncharacterized protein</fullName>
    </submittedName>
</protein>
<name>A0AAN9MIA9_CANGL</name>
<evidence type="ECO:0000256" key="1">
    <source>
        <dbReference type="SAM" id="MobiDB-lite"/>
    </source>
</evidence>
<keyword evidence="2" id="KW-0812">Transmembrane</keyword>
<accession>A0AAN9MIA9</accession>
<gene>
    <name evidence="3" type="ORF">VNO77_11652</name>
</gene>